<dbReference type="AlphaFoldDB" id="A0A418NKC9"/>
<keyword evidence="1" id="KW-0472">Membrane</keyword>
<accession>A0A418NKC9</accession>
<reference evidence="2 3" key="1">
    <citation type="submission" date="2018-08" db="EMBL/GenBank/DDBJ databases">
        <title>Altererythrobacter sp.Ery1 and Ery12, the genome sequencing of novel strains in genus Alterythrobacter.</title>
        <authorList>
            <person name="Cheng H."/>
            <person name="Wu Y.-H."/>
            <person name="Fang C."/>
            <person name="Xu X.-W."/>
        </authorList>
    </citation>
    <scope>NUCLEOTIDE SEQUENCE [LARGE SCALE GENOMIC DNA]</scope>
    <source>
        <strain evidence="2 3">Ery1</strain>
    </source>
</reference>
<protein>
    <submittedName>
        <fullName evidence="2">Flp family type IVb pilin</fullName>
    </submittedName>
</protein>
<evidence type="ECO:0000313" key="2">
    <source>
        <dbReference type="EMBL" id="RIV79796.1"/>
    </source>
</evidence>
<dbReference type="OrthoDB" id="5325135at2"/>
<gene>
    <name evidence="2" type="ORF">D2V04_06540</name>
</gene>
<keyword evidence="3" id="KW-1185">Reference proteome</keyword>
<dbReference type="EMBL" id="QXFK01000014">
    <property type="protein sequence ID" value="RIV79796.1"/>
    <property type="molecule type" value="Genomic_DNA"/>
</dbReference>
<organism evidence="2 3">
    <name type="scientific">Pelagerythrobacter aerophilus</name>
    <dbReference type="NCBI Taxonomy" id="2306995"/>
    <lineage>
        <taxon>Bacteria</taxon>
        <taxon>Pseudomonadati</taxon>
        <taxon>Pseudomonadota</taxon>
        <taxon>Alphaproteobacteria</taxon>
        <taxon>Sphingomonadales</taxon>
        <taxon>Erythrobacteraceae</taxon>
        <taxon>Pelagerythrobacter</taxon>
    </lineage>
</organism>
<feature type="transmembrane region" description="Helical" evidence="1">
    <location>
        <begin position="20"/>
        <end position="41"/>
    </location>
</feature>
<evidence type="ECO:0000256" key="1">
    <source>
        <dbReference type="SAM" id="Phobius"/>
    </source>
</evidence>
<dbReference type="Pfam" id="PF04964">
    <property type="entry name" value="Flp_Fap"/>
    <property type="match status" value="1"/>
</dbReference>
<name>A0A418NKC9_9SPHN</name>
<comment type="caution">
    <text evidence="2">The sequence shown here is derived from an EMBL/GenBank/DDBJ whole genome shotgun (WGS) entry which is preliminary data.</text>
</comment>
<dbReference type="Proteomes" id="UP000285092">
    <property type="component" value="Unassembled WGS sequence"/>
</dbReference>
<dbReference type="InterPro" id="IPR007047">
    <property type="entry name" value="Flp_Fap"/>
</dbReference>
<keyword evidence="1" id="KW-0812">Transmembrane</keyword>
<proteinExistence type="predicted"/>
<dbReference type="RefSeq" id="WP_119512626.1">
    <property type="nucleotide sequence ID" value="NZ_QXFK01000014.1"/>
</dbReference>
<keyword evidence="1" id="KW-1133">Transmembrane helix</keyword>
<sequence length="60" mass="6491">MQQTNLLKRIACDTRGATAIEYGLIVALIVIACMGALQLVAGETIELWGRVSSEVTRERG</sequence>
<evidence type="ECO:0000313" key="3">
    <source>
        <dbReference type="Proteomes" id="UP000285092"/>
    </source>
</evidence>